<dbReference type="Pfam" id="PF19297">
    <property type="entry name" value="QcrA_N"/>
    <property type="match status" value="1"/>
</dbReference>
<dbReference type="EMBL" id="CAFBMR010000012">
    <property type="protein sequence ID" value="CAB4907455.1"/>
    <property type="molecule type" value="Genomic_DNA"/>
</dbReference>
<evidence type="ECO:0000313" key="19">
    <source>
        <dbReference type="EMBL" id="CAB4907455.1"/>
    </source>
</evidence>
<comment type="cofactor">
    <cofactor evidence="15">
        <name>[2Fe-2S] cluster</name>
        <dbReference type="ChEBI" id="CHEBI:190135"/>
    </cofactor>
</comment>
<feature type="region of interest" description="Disordered" evidence="16">
    <location>
        <begin position="1"/>
        <end position="37"/>
    </location>
</feature>
<dbReference type="InterPro" id="IPR045603">
    <property type="entry name" value="QcrA_N"/>
</dbReference>
<keyword evidence="8 17" id="KW-1133">Transmembrane helix</keyword>
<keyword evidence="9" id="KW-0560">Oxidoreductase</keyword>
<proteinExistence type="predicted"/>
<evidence type="ECO:0000256" key="4">
    <source>
        <dbReference type="ARBA" id="ARBA00022660"/>
    </source>
</evidence>
<organism evidence="19">
    <name type="scientific">freshwater metagenome</name>
    <dbReference type="NCBI Taxonomy" id="449393"/>
    <lineage>
        <taxon>unclassified sequences</taxon>
        <taxon>metagenomes</taxon>
        <taxon>ecological metagenomes</taxon>
    </lineage>
</organism>
<feature type="compositionally biased region" description="Basic and acidic residues" evidence="16">
    <location>
        <begin position="1"/>
        <end position="11"/>
    </location>
</feature>
<dbReference type="PRINTS" id="PR00162">
    <property type="entry name" value="RIESKE"/>
</dbReference>
<dbReference type="AlphaFoldDB" id="A0A6J7GRU5"/>
<feature type="transmembrane region" description="Helical" evidence="17">
    <location>
        <begin position="72"/>
        <end position="100"/>
    </location>
</feature>
<evidence type="ECO:0000256" key="17">
    <source>
        <dbReference type="SAM" id="Phobius"/>
    </source>
</evidence>
<evidence type="ECO:0000256" key="2">
    <source>
        <dbReference type="ARBA" id="ARBA00022448"/>
    </source>
</evidence>
<evidence type="ECO:0000256" key="11">
    <source>
        <dbReference type="ARBA" id="ARBA00023014"/>
    </source>
</evidence>
<evidence type="ECO:0000256" key="13">
    <source>
        <dbReference type="ARBA" id="ARBA00023157"/>
    </source>
</evidence>
<dbReference type="CDD" id="cd03467">
    <property type="entry name" value="Rieske"/>
    <property type="match status" value="1"/>
</dbReference>
<evidence type="ECO:0000256" key="7">
    <source>
        <dbReference type="ARBA" id="ARBA00022723"/>
    </source>
</evidence>
<dbReference type="InterPro" id="IPR017941">
    <property type="entry name" value="Rieske_2Fe-2S"/>
</dbReference>
<feature type="compositionally biased region" description="Basic and acidic residues" evidence="16">
    <location>
        <begin position="24"/>
        <end position="37"/>
    </location>
</feature>
<feature type="domain" description="Rieske" evidence="18">
    <location>
        <begin position="253"/>
        <end position="330"/>
    </location>
</feature>
<sequence>MTDVNTHEQSDHGSAGGRLPVADVPHKPRRTDVDPKAARRAERQVAAMFTLSVLFVILFVVAYVAIPKDANVYIPVLGLVGAMNLALGVTMGAAVFLIGAGAIQWAKKLMPDVEVVQERHEMQSAPADTAATVDQYERGKEESGFAGYKIIRRSLLGALALFPIPLIVLLRDLWIQPSDTPNPQAELETTLWRKGSRIVVDGTYTPVKATDLPVGGLISAVPADLEETQAEQGNQNARGKAAILVVRMQPDEIRSQQGENWDYQGILAYSKICTHVGCPISLYEHRTHHLLCPCHQSTFDLADSGNVIFGPAARRMPQLPIGVDDEGYLVALADFAEPVGPSFWERG</sequence>
<keyword evidence="5 17" id="KW-0812">Transmembrane</keyword>
<feature type="transmembrane region" description="Helical" evidence="17">
    <location>
        <begin position="45"/>
        <end position="66"/>
    </location>
</feature>
<evidence type="ECO:0000256" key="6">
    <source>
        <dbReference type="ARBA" id="ARBA00022714"/>
    </source>
</evidence>
<keyword evidence="13" id="KW-1015">Disulfide bond</keyword>
<comment type="subcellular location">
    <subcellularLocation>
        <location evidence="1">Cell membrane</location>
        <topology evidence="1">Multi-pass membrane protein</topology>
    </subcellularLocation>
</comment>
<keyword evidence="3" id="KW-1003">Cell membrane</keyword>
<evidence type="ECO:0000256" key="16">
    <source>
        <dbReference type="SAM" id="MobiDB-lite"/>
    </source>
</evidence>
<keyword evidence="10" id="KW-0408">Iron</keyword>
<evidence type="ECO:0000256" key="14">
    <source>
        <dbReference type="ARBA" id="ARBA00032409"/>
    </source>
</evidence>
<feature type="transmembrane region" description="Helical" evidence="17">
    <location>
        <begin position="155"/>
        <end position="174"/>
    </location>
</feature>
<keyword evidence="6" id="KW-0001">2Fe-2S</keyword>
<evidence type="ECO:0000256" key="15">
    <source>
        <dbReference type="ARBA" id="ARBA00034078"/>
    </source>
</evidence>
<keyword evidence="11" id="KW-0411">Iron-sulfur</keyword>
<dbReference type="Gene3D" id="2.102.10.10">
    <property type="entry name" value="Rieske [2Fe-2S] iron-sulphur domain"/>
    <property type="match status" value="1"/>
</dbReference>
<evidence type="ECO:0000259" key="18">
    <source>
        <dbReference type="PROSITE" id="PS51296"/>
    </source>
</evidence>
<evidence type="ECO:0000256" key="5">
    <source>
        <dbReference type="ARBA" id="ARBA00022692"/>
    </source>
</evidence>
<dbReference type="InterPro" id="IPR005805">
    <property type="entry name" value="Rieske_Fe-S_prot_C"/>
</dbReference>
<accession>A0A6J7GRU5</accession>
<name>A0A6J7GRU5_9ZZZZ</name>
<dbReference type="InterPro" id="IPR036922">
    <property type="entry name" value="Rieske_2Fe-2S_sf"/>
</dbReference>
<keyword evidence="7" id="KW-0479">Metal-binding</keyword>
<evidence type="ECO:0000256" key="1">
    <source>
        <dbReference type="ARBA" id="ARBA00004651"/>
    </source>
</evidence>
<dbReference type="GO" id="GO:0046872">
    <property type="term" value="F:metal ion binding"/>
    <property type="evidence" value="ECO:0007669"/>
    <property type="project" value="UniProtKB-KW"/>
</dbReference>
<evidence type="ECO:0000256" key="12">
    <source>
        <dbReference type="ARBA" id="ARBA00023136"/>
    </source>
</evidence>
<gene>
    <name evidence="19" type="ORF">UFOPK3610_00542</name>
</gene>
<dbReference type="SUPFAM" id="SSF50022">
    <property type="entry name" value="ISP domain"/>
    <property type="match status" value="1"/>
</dbReference>
<evidence type="ECO:0000256" key="3">
    <source>
        <dbReference type="ARBA" id="ARBA00022475"/>
    </source>
</evidence>
<evidence type="ECO:0000256" key="10">
    <source>
        <dbReference type="ARBA" id="ARBA00023004"/>
    </source>
</evidence>
<dbReference type="InterPro" id="IPR014349">
    <property type="entry name" value="Rieske_Fe-S_prot"/>
</dbReference>
<evidence type="ECO:0000256" key="9">
    <source>
        <dbReference type="ARBA" id="ARBA00023002"/>
    </source>
</evidence>
<keyword evidence="4" id="KW-0249">Electron transport</keyword>
<dbReference type="GO" id="GO:0005886">
    <property type="term" value="C:plasma membrane"/>
    <property type="evidence" value="ECO:0007669"/>
    <property type="project" value="UniProtKB-SubCell"/>
</dbReference>
<dbReference type="PANTHER" id="PTHR10134">
    <property type="entry name" value="CYTOCHROME B-C1 COMPLEX SUBUNIT RIESKE, MITOCHONDRIAL"/>
    <property type="match status" value="1"/>
</dbReference>
<keyword evidence="12 17" id="KW-0472">Membrane</keyword>
<dbReference type="GO" id="GO:0016491">
    <property type="term" value="F:oxidoreductase activity"/>
    <property type="evidence" value="ECO:0007669"/>
    <property type="project" value="UniProtKB-KW"/>
</dbReference>
<reference evidence="19" key="1">
    <citation type="submission" date="2020-05" db="EMBL/GenBank/DDBJ databases">
        <authorList>
            <person name="Chiriac C."/>
            <person name="Salcher M."/>
            <person name="Ghai R."/>
            <person name="Kavagutti S V."/>
        </authorList>
    </citation>
    <scope>NUCLEOTIDE SEQUENCE</scope>
</reference>
<keyword evidence="2" id="KW-0813">Transport</keyword>
<protein>
    <recommendedName>
        <fullName evidence="14">Rieske iron-sulfur protein</fullName>
    </recommendedName>
</protein>
<dbReference type="Pfam" id="PF00355">
    <property type="entry name" value="Rieske"/>
    <property type="match status" value="1"/>
</dbReference>
<keyword evidence="4" id="KW-0679">Respiratory chain</keyword>
<dbReference type="PROSITE" id="PS51296">
    <property type="entry name" value="RIESKE"/>
    <property type="match status" value="1"/>
</dbReference>
<dbReference type="GO" id="GO:0051537">
    <property type="term" value="F:2 iron, 2 sulfur cluster binding"/>
    <property type="evidence" value="ECO:0007669"/>
    <property type="project" value="UniProtKB-KW"/>
</dbReference>
<evidence type="ECO:0000256" key="8">
    <source>
        <dbReference type="ARBA" id="ARBA00022989"/>
    </source>
</evidence>